<dbReference type="PROSITE" id="PS51278">
    <property type="entry name" value="GATASE_TYPE_2"/>
    <property type="match status" value="1"/>
</dbReference>
<dbReference type="GO" id="GO:0004066">
    <property type="term" value="F:asparagine synthase (glutamine-hydrolyzing) activity"/>
    <property type="evidence" value="ECO:0007669"/>
    <property type="project" value="UniProtKB-EC"/>
</dbReference>
<dbReference type="PIRSF" id="PIRSF001589">
    <property type="entry name" value="Asn_synthetase_glu-h"/>
    <property type="match status" value="1"/>
</dbReference>
<evidence type="ECO:0000256" key="5">
    <source>
        <dbReference type="ARBA" id="ARBA00022840"/>
    </source>
</evidence>
<evidence type="ECO:0000256" key="7">
    <source>
        <dbReference type="ARBA" id="ARBA00048741"/>
    </source>
</evidence>
<evidence type="ECO:0000256" key="3">
    <source>
        <dbReference type="ARBA" id="ARBA00012737"/>
    </source>
</evidence>
<dbReference type="PANTHER" id="PTHR43284">
    <property type="entry name" value="ASPARAGINE SYNTHETASE (GLUTAMINE-HYDROLYZING)"/>
    <property type="match status" value="1"/>
</dbReference>
<dbReference type="SUPFAM" id="SSF56235">
    <property type="entry name" value="N-terminal nucleophile aminohydrolases (Ntn hydrolases)"/>
    <property type="match status" value="1"/>
</dbReference>
<dbReference type="InterPro" id="IPR051786">
    <property type="entry name" value="ASN_synthetase/amidase"/>
</dbReference>
<evidence type="ECO:0000256" key="2">
    <source>
        <dbReference type="ARBA" id="ARBA00005752"/>
    </source>
</evidence>
<reference evidence="10" key="1">
    <citation type="journal article" date="2019" name="Int. J. Syst. Evol. Microbiol.">
        <title>The Global Catalogue of Microorganisms (GCM) 10K type strain sequencing project: providing services to taxonomists for standard genome sequencing and annotation.</title>
        <authorList>
            <consortium name="The Broad Institute Genomics Platform"/>
            <consortium name="The Broad Institute Genome Sequencing Center for Infectious Disease"/>
            <person name="Wu L."/>
            <person name="Ma J."/>
        </authorList>
    </citation>
    <scope>NUCLEOTIDE SEQUENCE [LARGE SCALE GENOMIC DNA]</scope>
    <source>
        <strain evidence="10">CCM 4481</strain>
    </source>
</reference>
<evidence type="ECO:0000256" key="1">
    <source>
        <dbReference type="ARBA" id="ARBA00005187"/>
    </source>
</evidence>
<dbReference type="InterPro" id="IPR017932">
    <property type="entry name" value="GATase_2_dom"/>
</dbReference>
<keyword evidence="6" id="KW-0315">Glutamine amidotransferase</keyword>
<evidence type="ECO:0000313" key="9">
    <source>
        <dbReference type="EMBL" id="MFC4527824.1"/>
    </source>
</evidence>
<keyword evidence="9" id="KW-0436">Ligase</keyword>
<gene>
    <name evidence="9" type="primary">asnB</name>
    <name evidence="9" type="ORF">ACFO5W_14365</name>
</gene>
<keyword evidence="4" id="KW-0547">Nucleotide-binding</keyword>
<name>A0ABV9C5M8_9GAMM</name>
<accession>A0ABV9C5M8</accession>
<feature type="domain" description="Glutamine amidotransferase type-2" evidence="8">
    <location>
        <begin position="2"/>
        <end position="215"/>
    </location>
</feature>
<evidence type="ECO:0000256" key="6">
    <source>
        <dbReference type="ARBA" id="ARBA00022962"/>
    </source>
</evidence>
<evidence type="ECO:0000313" key="10">
    <source>
        <dbReference type="Proteomes" id="UP001595961"/>
    </source>
</evidence>
<evidence type="ECO:0000259" key="8">
    <source>
        <dbReference type="PROSITE" id="PS51278"/>
    </source>
</evidence>
<dbReference type="EC" id="6.3.5.4" evidence="3"/>
<dbReference type="RefSeq" id="WP_266151814.1">
    <property type="nucleotide sequence ID" value="NZ_JAPDPF010000009.1"/>
</dbReference>
<protein>
    <recommendedName>
        <fullName evidence="3">asparagine synthase (glutamine-hydrolyzing)</fullName>
        <ecNumber evidence="3">6.3.5.4</ecNumber>
    </recommendedName>
</protein>
<comment type="similarity">
    <text evidence="2">Belongs to the asparagine synthetase family.</text>
</comment>
<organism evidence="9 10">
    <name type="scientific">Dyella halodurans</name>
    <dbReference type="NCBI Taxonomy" id="1920171"/>
    <lineage>
        <taxon>Bacteria</taxon>
        <taxon>Pseudomonadati</taxon>
        <taxon>Pseudomonadota</taxon>
        <taxon>Gammaproteobacteria</taxon>
        <taxon>Lysobacterales</taxon>
        <taxon>Rhodanobacteraceae</taxon>
        <taxon>Dyella</taxon>
    </lineage>
</organism>
<dbReference type="EMBL" id="JBHSGA010000017">
    <property type="protein sequence ID" value="MFC4527824.1"/>
    <property type="molecule type" value="Genomic_DNA"/>
</dbReference>
<dbReference type="InterPro" id="IPR029055">
    <property type="entry name" value="Ntn_hydrolases_N"/>
</dbReference>
<dbReference type="CDD" id="cd01991">
    <property type="entry name" value="Asn_synthase_B_C"/>
    <property type="match status" value="1"/>
</dbReference>
<keyword evidence="5" id="KW-0067">ATP-binding</keyword>
<dbReference type="Pfam" id="PF13537">
    <property type="entry name" value="GATase_7"/>
    <property type="match status" value="1"/>
</dbReference>
<dbReference type="SUPFAM" id="SSF52402">
    <property type="entry name" value="Adenine nucleotide alpha hydrolases-like"/>
    <property type="match status" value="1"/>
</dbReference>
<sequence length="633" mass="69499">MCGIGGILNRSMGESTPAMESRTRAMLRAMAHRGPNGNAVFSSRDLVMAVNRLAIRGVDQQQPPLIEHADGVVVACNGEIDNHRELRHMLEQCGHVIPQSTDVAVIAPLYLEKGLAFLEHLQGVFAIALWDARNQRLILARDRAGERHLYYSTSDSAVYFASELAALVAAQGANAQLDPASLAHYLRSGYCPSPRSLLEDHRKVRPGEMIVIEPAGTRYARYWTSPIGVARQSAPSQEAFDQIFRNAVRRQSDIDVDYGVLLSGGVDSALMTAVARSLRPDKKLSAYCIRFAEASFDEGGHAAHMAAHLGCDFVPVTVSPNDVPDGIRHLVSTTGEPLADPAWLPLALVCRRAAQDVRVLLAGEGADELFGGYPTYLGAHLASRYARLPGVVRAGIQRLVERLPVSDKKVTVSFLLKRFVRGQELDGLTRHLLWTASISPDWLRRLGVEPPIDFTDHDLGAVVDALQNYDFGHSLPDALMAKADRGGMCHGVEIRAPFLDQTVIEFAATLPLDARVHGLTTKVFLKDYAQRYLPRSAVTQRKRGLSVPLSQWLRGPLYNWARSRLASRALAGAGIDTDAAQALMTEHCSRSNDHARAIWTLIVLSEWLEWLARTRATAGDEVRVPPEHQLMAV</sequence>
<dbReference type="InterPro" id="IPR033738">
    <property type="entry name" value="AsnB_N"/>
</dbReference>
<comment type="caution">
    <text evidence="9">The sequence shown here is derived from an EMBL/GenBank/DDBJ whole genome shotgun (WGS) entry which is preliminary data.</text>
</comment>
<dbReference type="InterPro" id="IPR014729">
    <property type="entry name" value="Rossmann-like_a/b/a_fold"/>
</dbReference>
<dbReference type="CDD" id="cd00712">
    <property type="entry name" value="AsnB"/>
    <property type="match status" value="1"/>
</dbReference>
<comment type="catalytic activity">
    <reaction evidence="7">
        <text>L-aspartate + L-glutamine + ATP + H2O = L-asparagine + L-glutamate + AMP + diphosphate + H(+)</text>
        <dbReference type="Rhea" id="RHEA:12228"/>
        <dbReference type="ChEBI" id="CHEBI:15377"/>
        <dbReference type="ChEBI" id="CHEBI:15378"/>
        <dbReference type="ChEBI" id="CHEBI:29985"/>
        <dbReference type="ChEBI" id="CHEBI:29991"/>
        <dbReference type="ChEBI" id="CHEBI:30616"/>
        <dbReference type="ChEBI" id="CHEBI:33019"/>
        <dbReference type="ChEBI" id="CHEBI:58048"/>
        <dbReference type="ChEBI" id="CHEBI:58359"/>
        <dbReference type="ChEBI" id="CHEBI:456215"/>
        <dbReference type="EC" id="6.3.5.4"/>
    </reaction>
</comment>
<dbReference type="NCBIfam" id="TIGR01536">
    <property type="entry name" value="asn_synth_AEB"/>
    <property type="match status" value="1"/>
</dbReference>
<dbReference type="Gene3D" id="3.60.20.10">
    <property type="entry name" value="Glutamine Phosphoribosylpyrophosphate, subunit 1, domain 1"/>
    <property type="match status" value="1"/>
</dbReference>
<evidence type="ECO:0000256" key="4">
    <source>
        <dbReference type="ARBA" id="ARBA00022741"/>
    </source>
</evidence>
<comment type="pathway">
    <text evidence="1">Amino-acid biosynthesis; L-asparagine biosynthesis; L-asparagine from L-aspartate (L-Gln route): step 1/1.</text>
</comment>
<keyword evidence="10" id="KW-1185">Reference proteome</keyword>
<dbReference type="Pfam" id="PF00733">
    <property type="entry name" value="Asn_synthase"/>
    <property type="match status" value="1"/>
</dbReference>
<dbReference type="InterPro" id="IPR001962">
    <property type="entry name" value="Asn_synthase"/>
</dbReference>
<proteinExistence type="inferred from homology"/>
<dbReference type="InterPro" id="IPR006426">
    <property type="entry name" value="Asn_synth_AEB"/>
</dbReference>
<dbReference type="PANTHER" id="PTHR43284:SF1">
    <property type="entry name" value="ASPARAGINE SYNTHETASE"/>
    <property type="match status" value="1"/>
</dbReference>
<dbReference type="Gene3D" id="3.40.50.620">
    <property type="entry name" value="HUPs"/>
    <property type="match status" value="1"/>
</dbReference>
<dbReference type="Proteomes" id="UP001595961">
    <property type="component" value="Unassembled WGS sequence"/>
</dbReference>